<evidence type="ECO:0000313" key="1">
    <source>
        <dbReference type="EMBL" id="OMP04859.1"/>
    </source>
</evidence>
<organism evidence="1 2">
    <name type="scientific">Corchorus capsularis</name>
    <name type="common">Jute</name>
    <dbReference type="NCBI Taxonomy" id="210143"/>
    <lineage>
        <taxon>Eukaryota</taxon>
        <taxon>Viridiplantae</taxon>
        <taxon>Streptophyta</taxon>
        <taxon>Embryophyta</taxon>
        <taxon>Tracheophyta</taxon>
        <taxon>Spermatophyta</taxon>
        <taxon>Magnoliopsida</taxon>
        <taxon>eudicotyledons</taxon>
        <taxon>Gunneridae</taxon>
        <taxon>Pentapetalae</taxon>
        <taxon>rosids</taxon>
        <taxon>malvids</taxon>
        <taxon>Malvales</taxon>
        <taxon>Malvaceae</taxon>
        <taxon>Grewioideae</taxon>
        <taxon>Apeibeae</taxon>
        <taxon>Corchorus</taxon>
    </lineage>
</organism>
<comment type="caution">
    <text evidence="1">The sequence shown here is derived from an EMBL/GenBank/DDBJ whole genome shotgun (WGS) entry which is preliminary data.</text>
</comment>
<sequence>RLTTAPPRLEEIGVSPQMA</sequence>
<keyword evidence="2" id="KW-1185">Reference proteome</keyword>
<protein>
    <submittedName>
        <fullName evidence="1">Uncharacterized protein</fullName>
    </submittedName>
</protein>
<dbReference type="EMBL" id="AWWV01005584">
    <property type="protein sequence ID" value="OMP04859.1"/>
    <property type="molecule type" value="Genomic_DNA"/>
</dbReference>
<name>A0A1R3KCT9_COCAP</name>
<accession>A0A1R3KCT9</accession>
<dbReference type="AlphaFoldDB" id="A0A1R3KCT9"/>
<proteinExistence type="predicted"/>
<dbReference type="Proteomes" id="UP000188268">
    <property type="component" value="Unassembled WGS sequence"/>
</dbReference>
<evidence type="ECO:0000313" key="2">
    <source>
        <dbReference type="Proteomes" id="UP000188268"/>
    </source>
</evidence>
<gene>
    <name evidence="1" type="ORF">CCACVL1_02119</name>
</gene>
<feature type="non-terminal residue" evidence="1">
    <location>
        <position position="1"/>
    </location>
</feature>
<reference evidence="1 2" key="1">
    <citation type="submission" date="2013-09" db="EMBL/GenBank/DDBJ databases">
        <title>Corchorus capsularis genome sequencing.</title>
        <authorList>
            <person name="Alam M."/>
            <person name="Haque M.S."/>
            <person name="Islam M.S."/>
            <person name="Emdad E.M."/>
            <person name="Islam M.M."/>
            <person name="Ahmed B."/>
            <person name="Halim A."/>
            <person name="Hossen Q.M.M."/>
            <person name="Hossain M.Z."/>
            <person name="Ahmed R."/>
            <person name="Khan M.M."/>
            <person name="Islam R."/>
            <person name="Rashid M.M."/>
            <person name="Khan S.A."/>
            <person name="Rahman M.S."/>
            <person name="Alam M."/>
        </authorList>
    </citation>
    <scope>NUCLEOTIDE SEQUENCE [LARGE SCALE GENOMIC DNA]</scope>
    <source>
        <strain evidence="2">cv. CVL-1</strain>
        <tissue evidence="1">Whole seedling</tissue>
    </source>
</reference>